<organism evidence="1 2">
    <name type="scientific">Humibacter ginsenosidimutans</name>
    <dbReference type="NCBI Taxonomy" id="2599293"/>
    <lineage>
        <taxon>Bacteria</taxon>
        <taxon>Bacillati</taxon>
        <taxon>Actinomycetota</taxon>
        <taxon>Actinomycetes</taxon>
        <taxon>Micrococcales</taxon>
        <taxon>Microbacteriaceae</taxon>
        <taxon>Humibacter</taxon>
    </lineage>
</organism>
<dbReference type="KEGG" id="huw:FPZ11_14230"/>
<dbReference type="OrthoDB" id="4578167at2"/>
<sequence>MAEIEPLLRVGTTRAERTAAREDAHQAQVRESFASITQNSPWRAEELEQQLVRGEWIFYWSPVIDQMKREGRLVEALELALECVDCAERSLRIGPNGDPPRGWTEKAAVIARKLKRYDFEVEIIERYFAIVADPSAYEGLTHRLGVARRLAASAVGDTIRP</sequence>
<gene>
    <name evidence="1" type="ORF">FPZ11_14230</name>
</gene>
<proteinExistence type="predicted"/>
<reference evidence="1 2" key="1">
    <citation type="submission" date="2019-07" db="EMBL/GenBank/DDBJ databases">
        <title>Full genome sequence of Humibacter sp. WJ7-1.</title>
        <authorList>
            <person name="Im W.-T."/>
        </authorList>
    </citation>
    <scope>NUCLEOTIDE SEQUENCE [LARGE SCALE GENOMIC DNA]</scope>
    <source>
        <strain evidence="1 2">WJ7-1</strain>
    </source>
</reference>
<dbReference type="AlphaFoldDB" id="A0A5B8M840"/>
<accession>A0A5B8M840</accession>
<evidence type="ECO:0000313" key="2">
    <source>
        <dbReference type="Proteomes" id="UP000320216"/>
    </source>
</evidence>
<dbReference type="RefSeq" id="WP_146321796.1">
    <property type="nucleotide sequence ID" value="NZ_CP042305.1"/>
</dbReference>
<protein>
    <submittedName>
        <fullName evidence="1">Uncharacterized protein</fullName>
    </submittedName>
</protein>
<evidence type="ECO:0000313" key="1">
    <source>
        <dbReference type="EMBL" id="QDZ15762.1"/>
    </source>
</evidence>
<name>A0A5B8M840_9MICO</name>
<keyword evidence="2" id="KW-1185">Reference proteome</keyword>
<dbReference type="EMBL" id="CP042305">
    <property type="protein sequence ID" value="QDZ15762.1"/>
    <property type="molecule type" value="Genomic_DNA"/>
</dbReference>
<dbReference type="Proteomes" id="UP000320216">
    <property type="component" value="Chromosome"/>
</dbReference>